<dbReference type="AlphaFoldDB" id="A0AAV4ME34"/>
<evidence type="ECO:0008006" key="4">
    <source>
        <dbReference type="Google" id="ProtNLM"/>
    </source>
</evidence>
<evidence type="ECO:0000313" key="3">
    <source>
        <dbReference type="Proteomes" id="UP001054837"/>
    </source>
</evidence>
<feature type="signal peptide" evidence="1">
    <location>
        <begin position="1"/>
        <end position="27"/>
    </location>
</feature>
<feature type="chain" id="PRO_5043887333" description="Secreted protein" evidence="1">
    <location>
        <begin position="28"/>
        <end position="113"/>
    </location>
</feature>
<evidence type="ECO:0000256" key="1">
    <source>
        <dbReference type="SAM" id="SignalP"/>
    </source>
</evidence>
<keyword evidence="3" id="KW-1185">Reference proteome</keyword>
<keyword evidence="1" id="KW-0732">Signal</keyword>
<sequence length="113" mass="12372">MFTSSGSFASVTSRLLCLLTRVGLAVGYYSRFCNKKSESPYKKDHLTPAPCGGRSPPFLCLAWGVCCGVHSEPPFVFRAARKKAPGAGRRRSPRSGVPFTMQMFAPVSRIRNL</sequence>
<dbReference type="Proteomes" id="UP001054837">
    <property type="component" value="Unassembled WGS sequence"/>
</dbReference>
<accession>A0AAV4ME34</accession>
<name>A0AAV4ME34_9ARAC</name>
<organism evidence="2 3">
    <name type="scientific">Caerostris darwini</name>
    <dbReference type="NCBI Taxonomy" id="1538125"/>
    <lineage>
        <taxon>Eukaryota</taxon>
        <taxon>Metazoa</taxon>
        <taxon>Ecdysozoa</taxon>
        <taxon>Arthropoda</taxon>
        <taxon>Chelicerata</taxon>
        <taxon>Arachnida</taxon>
        <taxon>Araneae</taxon>
        <taxon>Araneomorphae</taxon>
        <taxon>Entelegynae</taxon>
        <taxon>Araneoidea</taxon>
        <taxon>Araneidae</taxon>
        <taxon>Caerostris</taxon>
    </lineage>
</organism>
<evidence type="ECO:0000313" key="2">
    <source>
        <dbReference type="EMBL" id="GIX69059.1"/>
    </source>
</evidence>
<protein>
    <recommendedName>
        <fullName evidence="4">Secreted protein</fullName>
    </recommendedName>
</protein>
<dbReference type="EMBL" id="BPLQ01000227">
    <property type="protein sequence ID" value="GIX69059.1"/>
    <property type="molecule type" value="Genomic_DNA"/>
</dbReference>
<comment type="caution">
    <text evidence="2">The sequence shown here is derived from an EMBL/GenBank/DDBJ whole genome shotgun (WGS) entry which is preliminary data.</text>
</comment>
<proteinExistence type="predicted"/>
<gene>
    <name evidence="2" type="ORF">CDAR_407031</name>
</gene>
<reference evidence="2 3" key="1">
    <citation type="submission" date="2021-06" db="EMBL/GenBank/DDBJ databases">
        <title>Caerostris darwini draft genome.</title>
        <authorList>
            <person name="Kono N."/>
            <person name="Arakawa K."/>
        </authorList>
    </citation>
    <scope>NUCLEOTIDE SEQUENCE [LARGE SCALE GENOMIC DNA]</scope>
</reference>